<evidence type="ECO:0000259" key="6">
    <source>
        <dbReference type="PROSITE" id="PS50259"/>
    </source>
</evidence>
<evidence type="ECO:0000256" key="3">
    <source>
        <dbReference type="ARBA" id="ARBA00022989"/>
    </source>
</evidence>
<feature type="domain" description="G-protein coupled receptors family 3 profile" evidence="6">
    <location>
        <begin position="1"/>
        <end position="86"/>
    </location>
</feature>
<evidence type="ECO:0000256" key="4">
    <source>
        <dbReference type="ARBA" id="ARBA00023136"/>
    </source>
</evidence>
<evidence type="ECO:0000256" key="2">
    <source>
        <dbReference type="ARBA" id="ARBA00022692"/>
    </source>
</evidence>
<feature type="transmembrane region" description="Helical" evidence="5">
    <location>
        <begin position="211"/>
        <end position="232"/>
    </location>
</feature>
<comment type="subcellular location">
    <subcellularLocation>
        <location evidence="1">Membrane</location>
        <topology evidence="1">Multi-pass membrane protein</topology>
    </subcellularLocation>
</comment>
<dbReference type="GO" id="GO:0004930">
    <property type="term" value="F:G protein-coupled receptor activity"/>
    <property type="evidence" value="ECO:0007669"/>
    <property type="project" value="InterPro"/>
</dbReference>
<protein>
    <recommendedName>
        <fullName evidence="6">G-protein coupled receptors family 3 profile domain-containing protein</fullName>
    </recommendedName>
</protein>
<dbReference type="InterPro" id="IPR017978">
    <property type="entry name" value="GPCR_3_C"/>
</dbReference>
<keyword evidence="3 5" id="KW-1133">Transmembrane helix</keyword>
<dbReference type="EMBL" id="PCSR01000081">
    <property type="protein sequence ID" value="PIP53022.1"/>
    <property type="molecule type" value="Genomic_DNA"/>
</dbReference>
<feature type="transmembrane region" description="Helical" evidence="5">
    <location>
        <begin position="25"/>
        <end position="58"/>
    </location>
</feature>
<proteinExistence type="predicted"/>
<dbReference type="AlphaFoldDB" id="A0A2H0B5U4"/>
<feature type="transmembrane region" description="Helical" evidence="5">
    <location>
        <begin position="154"/>
        <end position="171"/>
    </location>
</feature>
<accession>A0A2H0B5U4</accession>
<dbReference type="PROSITE" id="PS50259">
    <property type="entry name" value="G_PROTEIN_RECEP_F3_4"/>
    <property type="match status" value="1"/>
</dbReference>
<feature type="transmembrane region" description="Helical" evidence="5">
    <location>
        <begin position="177"/>
        <end position="199"/>
    </location>
</feature>
<name>A0A2H0B5U4_9BACT</name>
<reference evidence="7 8" key="1">
    <citation type="submission" date="2017-09" db="EMBL/GenBank/DDBJ databases">
        <title>Depth-based differentiation of microbial function through sediment-hosted aquifers and enrichment of novel symbionts in the deep terrestrial subsurface.</title>
        <authorList>
            <person name="Probst A.J."/>
            <person name="Ladd B."/>
            <person name="Jarett J.K."/>
            <person name="Geller-Mcgrath D.E."/>
            <person name="Sieber C.M."/>
            <person name="Emerson J.B."/>
            <person name="Anantharaman K."/>
            <person name="Thomas B.C."/>
            <person name="Malmstrom R."/>
            <person name="Stieglmeier M."/>
            <person name="Klingl A."/>
            <person name="Woyke T."/>
            <person name="Ryan C.M."/>
            <person name="Banfield J.F."/>
        </authorList>
    </citation>
    <scope>NUCLEOTIDE SEQUENCE [LARGE SCALE GENOMIC DNA]</scope>
    <source>
        <strain evidence="7">CG23_combo_of_CG06-09_8_20_14_all_34_8</strain>
    </source>
</reference>
<feature type="transmembrane region" description="Helical" evidence="5">
    <location>
        <begin position="129"/>
        <end position="147"/>
    </location>
</feature>
<feature type="transmembrane region" description="Helical" evidence="5">
    <location>
        <begin position="67"/>
        <end position="89"/>
    </location>
</feature>
<evidence type="ECO:0000256" key="5">
    <source>
        <dbReference type="SAM" id="Phobius"/>
    </source>
</evidence>
<organism evidence="7 8">
    <name type="scientific">Candidatus Beckwithbacteria bacterium CG23_combo_of_CG06-09_8_20_14_all_34_8</name>
    <dbReference type="NCBI Taxonomy" id="1974497"/>
    <lineage>
        <taxon>Bacteria</taxon>
        <taxon>Candidatus Beckwithiibacteriota</taxon>
    </lineage>
</organism>
<evidence type="ECO:0000313" key="8">
    <source>
        <dbReference type="Proteomes" id="UP000229459"/>
    </source>
</evidence>
<dbReference type="Proteomes" id="UP000229459">
    <property type="component" value="Unassembled WGS sequence"/>
</dbReference>
<evidence type="ECO:0000256" key="1">
    <source>
        <dbReference type="ARBA" id="ARBA00004141"/>
    </source>
</evidence>
<gene>
    <name evidence="7" type="ORF">COX08_03370</name>
</gene>
<keyword evidence="2 5" id="KW-0812">Transmembrane</keyword>
<keyword evidence="4 5" id="KW-0472">Membrane</keyword>
<comment type="caution">
    <text evidence="7">The sequence shown here is derived from an EMBL/GenBank/DDBJ whole genome shotgun (WGS) entry which is preliminary data.</text>
</comment>
<sequence length="355" mass="42116">MFLAYLCLYWAYKYTNQPTNRNRNFFIISSIALLYTQTLGIFWFAIVFCGLTLSLIFLKKFDALKKILLTSLIIFSLYIPWLFIILHQYQQFAGSFWLEFKPAEKLYNLSALFAFNEGPLHFELGFYKIIYQNLYYILITVLIFGFLKKGFIRLTSFSITLGLVFLYYISYYKPLFYGRYFVFLAPMVSILEAYMAYYLISKITNKNYQKIIKLTLFNFLGLFYLFNMYYLWSDYFLGVSRVDYSLIKNVNTDSLYTTSDLDIMSCMIYHPNCYFVKSHHEIKNYTGILQLQQKPILNSWENISGDNIGIIFRNDEYQDIENTILDQGYSQNDFVSLGDNTYLSILTKQPLNIYN</sequence>
<dbReference type="GO" id="GO:0016020">
    <property type="term" value="C:membrane"/>
    <property type="evidence" value="ECO:0007669"/>
    <property type="project" value="UniProtKB-SubCell"/>
</dbReference>
<evidence type="ECO:0000313" key="7">
    <source>
        <dbReference type="EMBL" id="PIP53022.1"/>
    </source>
</evidence>